<dbReference type="Pfam" id="PF10204">
    <property type="entry name" value="DuoxA"/>
    <property type="match status" value="1"/>
</dbReference>
<keyword evidence="6" id="KW-0325">Glycoprotein</keyword>
<keyword evidence="4 7" id="KW-1133">Transmembrane helix</keyword>
<name>A0A7R9L8G3_9ACAR</name>
<feature type="transmembrane region" description="Helical" evidence="7">
    <location>
        <begin position="38"/>
        <end position="59"/>
    </location>
</feature>
<evidence type="ECO:0000256" key="1">
    <source>
        <dbReference type="ARBA" id="ARBA00004141"/>
    </source>
</evidence>
<dbReference type="PANTHER" id="PTHR31158">
    <property type="entry name" value="DUAL OXIDASE 2"/>
    <property type="match status" value="1"/>
</dbReference>
<dbReference type="PANTHER" id="PTHR31158:SF1">
    <property type="entry name" value="DOXA1 FACTOR-RELATED"/>
    <property type="match status" value="1"/>
</dbReference>
<protein>
    <recommendedName>
        <fullName evidence="10">Dual oxidase maturation factor 1</fullName>
    </recommendedName>
</protein>
<evidence type="ECO:0000256" key="2">
    <source>
        <dbReference type="ARBA" id="ARBA00009816"/>
    </source>
</evidence>
<evidence type="ECO:0000256" key="3">
    <source>
        <dbReference type="ARBA" id="ARBA00022692"/>
    </source>
</evidence>
<dbReference type="AlphaFoldDB" id="A0A7R9L8G3"/>
<organism evidence="8">
    <name type="scientific">Medioppia subpectinata</name>
    <dbReference type="NCBI Taxonomy" id="1979941"/>
    <lineage>
        <taxon>Eukaryota</taxon>
        <taxon>Metazoa</taxon>
        <taxon>Ecdysozoa</taxon>
        <taxon>Arthropoda</taxon>
        <taxon>Chelicerata</taxon>
        <taxon>Arachnida</taxon>
        <taxon>Acari</taxon>
        <taxon>Acariformes</taxon>
        <taxon>Sarcoptiformes</taxon>
        <taxon>Oribatida</taxon>
        <taxon>Brachypylina</taxon>
        <taxon>Oppioidea</taxon>
        <taxon>Oppiidae</taxon>
        <taxon>Medioppia</taxon>
    </lineage>
</organism>
<evidence type="ECO:0000256" key="6">
    <source>
        <dbReference type="ARBA" id="ARBA00023180"/>
    </source>
</evidence>
<dbReference type="GO" id="GO:0005789">
    <property type="term" value="C:endoplasmic reticulum membrane"/>
    <property type="evidence" value="ECO:0007669"/>
    <property type="project" value="InterPro"/>
</dbReference>
<keyword evidence="9" id="KW-1185">Reference proteome</keyword>
<evidence type="ECO:0000256" key="5">
    <source>
        <dbReference type="ARBA" id="ARBA00023136"/>
    </source>
</evidence>
<keyword evidence="5 7" id="KW-0472">Membrane</keyword>
<dbReference type="Proteomes" id="UP000759131">
    <property type="component" value="Unassembled WGS sequence"/>
</dbReference>
<dbReference type="OrthoDB" id="10042652at2759"/>
<feature type="transmembrane region" description="Helical" evidence="7">
    <location>
        <begin position="65"/>
        <end position="84"/>
    </location>
</feature>
<evidence type="ECO:0000313" key="8">
    <source>
        <dbReference type="EMBL" id="CAD7637026.1"/>
    </source>
</evidence>
<gene>
    <name evidence="8" type="ORF">OSB1V03_LOCUS16827</name>
</gene>
<accession>A0A7R9L8G3</accession>
<dbReference type="InterPro" id="IPR018469">
    <property type="entry name" value="Dual_oxidase_maturation_fac"/>
</dbReference>
<feature type="transmembrane region" description="Helical" evidence="7">
    <location>
        <begin position="200"/>
        <end position="220"/>
    </location>
</feature>
<reference evidence="8" key="1">
    <citation type="submission" date="2020-11" db="EMBL/GenBank/DDBJ databases">
        <authorList>
            <person name="Tran Van P."/>
        </authorList>
    </citation>
    <scope>NUCLEOTIDE SEQUENCE</scope>
</reference>
<evidence type="ECO:0000313" key="9">
    <source>
        <dbReference type="Proteomes" id="UP000759131"/>
    </source>
</evidence>
<comment type="subcellular location">
    <subcellularLocation>
        <location evidence="1">Membrane</location>
        <topology evidence="1">Multi-pass membrane protein</topology>
    </subcellularLocation>
</comment>
<dbReference type="GO" id="GO:0015031">
    <property type="term" value="P:protein transport"/>
    <property type="evidence" value="ECO:0007669"/>
    <property type="project" value="InterPro"/>
</dbReference>
<evidence type="ECO:0008006" key="10">
    <source>
        <dbReference type="Google" id="ProtNLM"/>
    </source>
</evidence>
<sequence length="384" mass="44489">MESYERIRETNLYQAFRSEGFPTTYGSHKTPASVDIEVYSLIFAFISIIISIVVILPGFRGKERLFISVRCFASLFIGISIFLCNFENEWERHSVDAMVQYKAGTGAHINASIGLNIGLRGINITLKGIPEKQLGETIDYNERFSWEWNQGRVGFGPQAGQFHKQYRYSQYKGLPNAILWVAEYFTFDGEGIRWGRNYRLSGWLSVPLFLLANILFQMVIQYGALFLLMTGFSLISANILYSLLRNPIPLRIPFEEFTGRTVYLEPQFPDETAEFFGIDVLQSYEDYFADIKEVIRTKPNHQNKDSKDTNEQHISRVYAGLRKKNLSNRFSRLQKSWVRKKPITNPRNIGVNSRDNKSESIDETPLYENFQHFEPIIETEENQL</sequence>
<comment type="similarity">
    <text evidence="2">Belongs to the DUOXA family.</text>
</comment>
<proteinExistence type="inferred from homology"/>
<evidence type="ECO:0000256" key="7">
    <source>
        <dbReference type="SAM" id="Phobius"/>
    </source>
</evidence>
<keyword evidence="3 7" id="KW-0812">Transmembrane</keyword>
<dbReference type="EMBL" id="CAJPIZ010019265">
    <property type="protein sequence ID" value="CAG2116872.1"/>
    <property type="molecule type" value="Genomic_DNA"/>
</dbReference>
<dbReference type="EMBL" id="OC873840">
    <property type="protein sequence ID" value="CAD7637026.1"/>
    <property type="molecule type" value="Genomic_DNA"/>
</dbReference>
<evidence type="ECO:0000256" key="4">
    <source>
        <dbReference type="ARBA" id="ARBA00022989"/>
    </source>
</evidence>